<dbReference type="KEGG" id="niy:FQ775_14600"/>
<dbReference type="RefSeq" id="WP_146300150.1">
    <property type="nucleotide sequence ID" value="NZ_CP042301.2"/>
</dbReference>
<dbReference type="GO" id="GO:0046872">
    <property type="term" value="F:metal ion binding"/>
    <property type="evidence" value="ECO:0007669"/>
    <property type="project" value="UniProtKB-KW"/>
</dbReference>
<protein>
    <submittedName>
        <fullName evidence="6">GFA family protein</fullName>
    </submittedName>
</protein>
<evidence type="ECO:0000313" key="7">
    <source>
        <dbReference type="Proteomes" id="UP000321389"/>
    </source>
</evidence>
<proteinExistence type="inferred from homology"/>
<evidence type="ECO:0000259" key="5">
    <source>
        <dbReference type="PROSITE" id="PS51891"/>
    </source>
</evidence>
<evidence type="ECO:0000256" key="1">
    <source>
        <dbReference type="ARBA" id="ARBA00005495"/>
    </source>
</evidence>
<keyword evidence="2" id="KW-0479">Metal-binding</keyword>
<keyword evidence="7" id="KW-1185">Reference proteome</keyword>
<dbReference type="PROSITE" id="PS51891">
    <property type="entry name" value="CENP_V_GFA"/>
    <property type="match status" value="1"/>
</dbReference>
<dbReference type="GO" id="GO:0016846">
    <property type="term" value="F:carbon-sulfur lyase activity"/>
    <property type="evidence" value="ECO:0007669"/>
    <property type="project" value="InterPro"/>
</dbReference>
<dbReference type="OrthoDB" id="9807246at2"/>
<dbReference type="Gene3D" id="3.90.1590.10">
    <property type="entry name" value="glutathione-dependent formaldehyde- activating enzyme (gfa)"/>
    <property type="match status" value="1"/>
</dbReference>
<reference evidence="6" key="1">
    <citation type="submission" date="2020-04" db="EMBL/GenBank/DDBJ databases">
        <title>Nitratireductor sp. nov. isolated from mangrove soil.</title>
        <authorList>
            <person name="Ye Y."/>
        </authorList>
    </citation>
    <scope>NUCLEOTIDE SEQUENCE</scope>
    <source>
        <strain evidence="6">SY7</strain>
    </source>
</reference>
<dbReference type="AlphaFoldDB" id="A0A5B8L0I5"/>
<dbReference type="PANTHER" id="PTHR33337">
    <property type="entry name" value="GFA DOMAIN-CONTAINING PROTEIN"/>
    <property type="match status" value="1"/>
</dbReference>
<evidence type="ECO:0000256" key="3">
    <source>
        <dbReference type="ARBA" id="ARBA00022833"/>
    </source>
</evidence>
<comment type="similarity">
    <text evidence="1">Belongs to the Gfa family.</text>
</comment>
<dbReference type="InterPro" id="IPR011057">
    <property type="entry name" value="Mss4-like_sf"/>
</dbReference>
<gene>
    <name evidence="6" type="ORF">FQ775_14600</name>
</gene>
<dbReference type="SUPFAM" id="SSF51316">
    <property type="entry name" value="Mss4-like"/>
    <property type="match status" value="1"/>
</dbReference>
<dbReference type="Pfam" id="PF04828">
    <property type="entry name" value="GFA"/>
    <property type="match status" value="1"/>
</dbReference>
<name>A0A5B8L0I5_9HYPH</name>
<evidence type="ECO:0000256" key="2">
    <source>
        <dbReference type="ARBA" id="ARBA00022723"/>
    </source>
</evidence>
<dbReference type="PANTHER" id="PTHR33337:SF40">
    <property type="entry name" value="CENP-V_GFA DOMAIN-CONTAINING PROTEIN-RELATED"/>
    <property type="match status" value="1"/>
</dbReference>
<evidence type="ECO:0000256" key="4">
    <source>
        <dbReference type="ARBA" id="ARBA00023239"/>
    </source>
</evidence>
<keyword evidence="4" id="KW-0456">Lyase</keyword>
<evidence type="ECO:0000313" key="6">
    <source>
        <dbReference type="EMBL" id="QDZ01507.1"/>
    </source>
</evidence>
<dbReference type="Proteomes" id="UP000321389">
    <property type="component" value="Chromosome"/>
</dbReference>
<dbReference type="InterPro" id="IPR006913">
    <property type="entry name" value="CENP-V/GFA"/>
</dbReference>
<organism evidence="6 7">
    <name type="scientific">Nitratireductor mangrovi</name>
    <dbReference type="NCBI Taxonomy" id="2599600"/>
    <lineage>
        <taxon>Bacteria</taxon>
        <taxon>Pseudomonadati</taxon>
        <taxon>Pseudomonadota</taxon>
        <taxon>Alphaproteobacteria</taxon>
        <taxon>Hyphomicrobiales</taxon>
        <taxon>Phyllobacteriaceae</taxon>
        <taxon>Nitratireductor</taxon>
    </lineage>
</organism>
<dbReference type="EMBL" id="CP042301">
    <property type="protein sequence ID" value="QDZ01507.1"/>
    <property type="molecule type" value="Genomic_DNA"/>
</dbReference>
<sequence length="130" mass="14636">MDRFTGGCLCGKVRFVASGRPYRVGLCHCMDCRKHHGALFHASAIFPREAVTIEGKTRDYAGRHFCPDCGSTVFGHSGDETEVNLGSLDTPDQLMPTYELWTVRREAWLPPFPLARRYERDRQGTGRSEG</sequence>
<accession>A0A5B8L0I5</accession>
<keyword evidence="3" id="KW-0862">Zinc</keyword>
<feature type="domain" description="CENP-V/GFA" evidence="5">
    <location>
        <begin position="4"/>
        <end position="99"/>
    </location>
</feature>